<feature type="transmembrane region" description="Helical" evidence="1">
    <location>
        <begin position="6"/>
        <end position="26"/>
    </location>
</feature>
<sequence>MGLLFISIYLIIVKLVIEISSSLLQVTGLDPKIARYQAISMLTGTGFTTDESKLIINHPVRRKISEVLILFGAFSLAVIISSISNILSDDFNISTLLIISGILGFISLVLRVPSINERLTHRVKRKIKHNFSVSELPIRDVLYFSKNDIVINLIVNEEFEYKDKKLKEMIHPHEDIHVLLINRGEFPIRKNLYETTLQLGDRIVLYGDKDLIKQRFTHFLTERAE</sequence>
<name>A0ABV8B417_9BACI</name>
<accession>A0ABV8B417</accession>
<comment type="caution">
    <text evidence="2">The sequence shown here is derived from an EMBL/GenBank/DDBJ whole genome shotgun (WGS) entry which is preliminary data.</text>
</comment>
<evidence type="ECO:0000256" key="1">
    <source>
        <dbReference type="SAM" id="Phobius"/>
    </source>
</evidence>
<evidence type="ECO:0000313" key="3">
    <source>
        <dbReference type="Proteomes" id="UP001595752"/>
    </source>
</evidence>
<keyword evidence="1" id="KW-0812">Transmembrane</keyword>
<dbReference type="InterPro" id="IPR036721">
    <property type="entry name" value="RCK_C_sf"/>
</dbReference>
<feature type="transmembrane region" description="Helical" evidence="1">
    <location>
        <begin position="93"/>
        <end position="112"/>
    </location>
</feature>
<dbReference type="EMBL" id="JBHRZT010000044">
    <property type="protein sequence ID" value="MFC3883996.1"/>
    <property type="molecule type" value="Genomic_DNA"/>
</dbReference>
<feature type="transmembrane region" description="Helical" evidence="1">
    <location>
        <begin position="67"/>
        <end position="87"/>
    </location>
</feature>
<reference evidence="3" key="1">
    <citation type="journal article" date="2019" name="Int. J. Syst. Evol. Microbiol.">
        <title>The Global Catalogue of Microorganisms (GCM) 10K type strain sequencing project: providing services to taxonomists for standard genome sequencing and annotation.</title>
        <authorList>
            <consortium name="The Broad Institute Genomics Platform"/>
            <consortium name="The Broad Institute Genome Sequencing Center for Infectious Disease"/>
            <person name="Wu L."/>
            <person name="Ma J."/>
        </authorList>
    </citation>
    <scope>NUCLEOTIDE SEQUENCE [LARGE SCALE GENOMIC DNA]</scope>
    <source>
        <strain evidence="3">CCUG 61889</strain>
    </source>
</reference>
<protein>
    <recommendedName>
        <fullName evidence="4">RCK C-terminal domain-containing protein</fullName>
    </recommendedName>
</protein>
<evidence type="ECO:0000313" key="2">
    <source>
        <dbReference type="EMBL" id="MFC3883996.1"/>
    </source>
</evidence>
<dbReference type="Gene3D" id="3.30.70.1450">
    <property type="entry name" value="Regulator of K+ conductance, C-terminal domain"/>
    <property type="match status" value="1"/>
</dbReference>
<dbReference type="RefSeq" id="WP_377915020.1">
    <property type="nucleotide sequence ID" value="NZ_JBHRZT010000044.1"/>
</dbReference>
<dbReference type="SUPFAM" id="SSF116726">
    <property type="entry name" value="TrkA C-terminal domain-like"/>
    <property type="match status" value="1"/>
</dbReference>
<keyword evidence="3" id="KW-1185">Reference proteome</keyword>
<keyword evidence="1" id="KW-1133">Transmembrane helix</keyword>
<evidence type="ECO:0008006" key="4">
    <source>
        <dbReference type="Google" id="ProtNLM"/>
    </source>
</evidence>
<organism evidence="2 3">
    <name type="scientific">Bacillus songklensis</name>
    <dbReference type="NCBI Taxonomy" id="1069116"/>
    <lineage>
        <taxon>Bacteria</taxon>
        <taxon>Bacillati</taxon>
        <taxon>Bacillota</taxon>
        <taxon>Bacilli</taxon>
        <taxon>Bacillales</taxon>
        <taxon>Bacillaceae</taxon>
        <taxon>Bacillus</taxon>
    </lineage>
</organism>
<proteinExistence type="predicted"/>
<dbReference type="Proteomes" id="UP001595752">
    <property type="component" value="Unassembled WGS sequence"/>
</dbReference>
<gene>
    <name evidence="2" type="ORF">ACFOU2_11050</name>
</gene>
<keyword evidence="1" id="KW-0472">Membrane</keyword>